<dbReference type="InterPro" id="IPR036890">
    <property type="entry name" value="HATPase_C_sf"/>
</dbReference>
<dbReference type="PATRIC" id="fig|1267003.4.peg.284"/>
<dbReference type="Proteomes" id="UP000051176">
    <property type="component" value="Unassembled WGS sequence"/>
</dbReference>
<evidence type="ECO:0000256" key="6">
    <source>
        <dbReference type="ARBA" id="ARBA00022840"/>
    </source>
</evidence>
<keyword evidence="5 10" id="KW-0418">Kinase</keyword>
<dbReference type="Pfam" id="PF02518">
    <property type="entry name" value="HATPase_c"/>
    <property type="match status" value="1"/>
</dbReference>
<dbReference type="PANTHER" id="PTHR43065">
    <property type="entry name" value="SENSOR HISTIDINE KINASE"/>
    <property type="match status" value="1"/>
</dbReference>
<keyword evidence="8" id="KW-1133">Transmembrane helix</keyword>
<dbReference type="PROSITE" id="PS50109">
    <property type="entry name" value="HIS_KIN"/>
    <property type="match status" value="1"/>
</dbReference>
<evidence type="ECO:0000256" key="1">
    <source>
        <dbReference type="ARBA" id="ARBA00000085"/>
    </source>
</evidence>
<dbReference type="STRING" id="357278.IV61_GL000326"/>
<feature type="transmembrane region" description="Helical" evidence="8">
    <location>
        <begin position="12"/>
        <end position="31"/>
    </location>
</feature>
<dbReference type="GO" id="GO:0000160">
    <property type="term" value="P:phosphorelay signal transduction system"/>
    <property type="evidence" value="ECO:0007669"/>
    <property type="project" value="UniProtKB-KW"/>
</dbReference>
<evidence type="ECO:0000256" key="8">
    <source>
        <dbReference type="SAM" id="Phobius"/>
    </source>
</evidence>
<keyword evidence="8" id="KW-0812">Transmembrane</keyword>
<evidence type="ECO:0000256" key="7">
    <source>
        <dbReference type="ARBA" id="ARBA00023012"/>
    </source>
</evidence>
<dbReference type="RefSeq" id="WP_020089360.1">
    <property type="nucleotide sequence ID" value="NZ_AZCZ01000012.1"/>
</dbReference>
<dbReference type="InterPro" id="IPR005467">
    <property type="entry name" value="His_kinase_dom"/>
</dbReference>
<dbReference type="AlphaFoldDB" id="A0A0R1H1Y1"/>
<accession>A0A0R1H1Y1</accession>
<feature type="transmembrane region" description="Helical" evidence="8">
    <location>
        <begin position="60"/>
        <end position="80"/>
    </location>
</feature>
<proteinExistence type="predicted"/>
<gene>
    <name evidence="10" type="ORF">FD07_GL000267</name>
</gene>
<dbReference type="GO" id="GO:0005524">
    <property type="term" value="F:ATP binding"/>
    <property type="evidence" value="ECO:0007669"/>
    <property type="project" value="UniProtKB-KW"/>
</dbReference>
<dbReference type="InterPro" id="IPR004358">
    <property type="entry name" value="Sig_transdc_His_kin-like_C"/>
</dbReference>
<feature type="transmembrane region" description="Helical" evidence="8">
    <location>
        <begin position="151"/>
        <end position="173"/>
    </location>
</feature>
<comment type="caution">
    <text evidence="10">The sequence shown here is derived from an EMBL/GenBank/DDBJ whole genome shotgun (WGS) entry which is preliminary data.</text>
</comment>
<name>A0A0R1H1Y1_9LACO</name>
<keyword evidence="3" id="KW-0808">Transferase</keyword>
<sequence length="432" mass="49140">MLKQSRFISHERYRRILIAAICIALASQVNFTAYTPGFILTLSALLLPIFLYFNGDLNPIHLTVAIAGASPIFRGILLFIGNDVSRTDNLRYVAADMAFYVCYGVLYYWLYWRKGQRNNSSFLLTIIVCDYLANLLEVSILTGFTDYHYRLFQLLFVTALLRSLLSCCLAFLYHHFTLLVRDEDHEQQYYHFIWVASVVKSEVYFMRKNITEIENVMKNAYLLNKQLQSADVTPAQREMALDIARDVHEIKKDYQNVICGLGSSFGNDQATPMQLADILRVTTRYIREALKDEQRGVVIDTHSHVDIVIPNHYYVVSILSNLIFNSADAMLDQTNGYIRITVADVGPNVIITVSDNGSGMDEETQAMIFQPGFSTKFDENTGNVYRGIGLSHVKIIVQEQFDGDIQVHSQLGKGTNFEITLNKQRLAQEVSA</sequence>
<evidence type="ECO:0000259" key="9">
    <source>
        <dbReference type="PROSITE" id="PS50109"/>
    </source>
</evidence>
<dbReference type="EC" id="2.7.13.3" evidence="2"/>
<evidence type="ECO:0000313" key="10">
    <source>
        <dbReference type="EMBL" id="KRK37210.1"/>
    </source>
</evidence>
<dbReference type="EMBL" id="AZCZ01000012">
    <property type="protein sequence ID" value="KRK37210.1"/>
    <property type="molecule type" value="Genomic_DNA"/>
</dbReference>
<keyword evidence="7" id="KW-0902">Two-component regulatory system</keyword>
<keyword evidence="8" id="KW-0472">Membrane</keyword>
<evidence type="ECO:0000256" key="4">
    <source>
        <dbReference type="ARBA" id="ARBA00022741"/>
    </source>
</evidence>
<evidence type="ECO:0000313" key="11">
    <source>
        <dbReference type="Proteomes" id="UP000051176"/>
    </source>
</evidence>
<keyword evidence="11" id="KW-1185">Reference proteome</keyword>
<dbReference type="eggNOG" id="COG3290">
    <property type="taxonomic scope" value="Bacteria"/>
</dbReference>
<dbReference type="OrthoDB" id="9792686at2"/>
<feature type="transmembrane region" description="Helical" evidence="8">
    <location>
        <begin position="122"/>
        <end position="145"/>
    </location>
</feature>
<reference evidence="10 11" key="1">
    <citation type="journal article" date="2015" name="Genome Announc.">
        <title>Expanding the biotechnology potential of lactobacilli through comparative genomics of 213 strains and associated genera.</title>
        <authorList>
            <person name="Sun Z."/>
            <person name="Harris H.M."/>
            <person name="McCann A."/>
            <person name="Guo C."/>
            <person name="Argimon S."/>
            <person name="Zhang W."/>
            <person name="Yang X."/>
            <person name="Jeffery I.B."/>
            <person name="Cooney J.C."/>
            <person name="Kagawa T.F."/>
            <person name="Liu W."/>
            <person name="Song Y."/>
            <person name="Salvetti E."/>
            <person name="Wrobel A."/>
            <person name="Rasinkangas P."/>
            <person name="Parkhill J."/>
            <person name="Rea M.C."/>
            <person name="O'Sullivan O."/>
            <person name="Ritari J."/>
            <person name="Douillard F.P."/>
            <person name="Paul Ross R."/>
            <person name="Yang R."/>
            <person name="Briner A.E."/>
            <person name="Felis G.E."/>
            <person name="de Vos W.M."/>
            <person name="Barrangou R."/>
            <person name="Klaenhammer T.R."/>
            <person name="Caufield P.W."/>
            <person name="Cui Y."/>
            <person name="Zhang H."/>
            <person name="O'Toole P.W."/>
        </authorList>
    </citation>
    <scope>NUCLEOTIDE SEQUENCE [LARGE SCALE GENOMIC DNA]</scope>
    <source>
        <strain evidence="10 11">ATCC 53295</strain>
    </source>
</reference>
<feature type="domain" description="Histidine kinase" evidence="9">
    <location>
        <begin position="208"/>
        <end position="425"/>
    </location>
</feature>
<dbReference type="SUPFAM" id="SSF55874">
    <property type="entry name" value="ATPase domain of HSP90 chaperone/DNA topoisomerase II/histidine kinase"/>
    <property type="match status" value="1"/>
</dbReference>
<protein>
    <recommendedName>
        <fullName evidence="2">histidine kinase</fullName>
        <ecNumber evidence="2">2.7.13.3</ecNumber>
    </recommendedName>
</protein>
<organism evidence="10 11">
    <name type="scientific">Levilactobacillus parabrevis ATCC 53295</name>
    <dbReference type="NCBI Taxonomy" id="1267003"/>
    <lineage>
        <taxon>Bacteria</taxon>
        <taxon>Bacillati</taxon>
        <taxon>Bacillota</taxon>
        <taxon>Bacilli</taxon>
        <taxon>Lactobacillales</taxon>
        <taxon>Lactobacillaceae</taxon>
        <taxon>Levilactobacillus</taxon>
    </lineage>
</organism>
<dbReference type="SMART" id="SM00387">
    <property type="entry name" value="HATPase_c"/>
    <property type="match status" value="1"/>
</dbReference>
<comment type="catalytic activity">
    <reaction evidence="1">
        <text>ATP + protein L-histidine = ADP + protein N-phospho-L-histidine.</text>
        <dbReference type="EC" id="2.7.13.3"/>
    </reaction>
</comment>
<keyword evidence="6" id="KW-0067">ATP-binding</keyword>
<evidence type="ECO:0000256" key="5">
    <source>
        <dbReference type="ARBA" id="ARBA00022777"/>
    </source>
</evidence>
<keyword evidence="4" id="KW-0547">Nucleotide-binding</keyword>
<evidence type="ECO:0000256" key="2">
    <source>
        <dbReference type="ARBA" id="ARBA00012438"/>
    </source>
</evidence>
<feature type="transmembrane region" description="Helical" evidence="8">
    <location>
        <begin position="92"/>
        <end position="110"/>
    </location>
</feature>
<dbReference type="PRINTS" id="PR00344">
    <property type="entry name" value="BCTRLSENSOR"/>
</dbReference>
<dbReference type="PANTHER" id="PTHR43065:SF46">
    <property type="entry name" value="C4-DICARBOXYLATE TRANSPORT SENSOR PROTEIN DCTB"/>
    <property type="match status" value="1"/>
</dbReference>
<evidence type="ECO:0000256" key="3">
    <source>
        <dbReference type="ARBA" id="ARBA00022679"/>
    </source>
</evidence>
<dbReference type="Gene3D" id="3.30.565.10">
    <property type="entry name" value="Histidine kinase-like ATPase, C-terminal domain"/>
    <property type="match status" value="1"/>
</dbReference>
<dbReference type="InterPro" id="IPR003594">
    <property type="entry name" value="HATPase_dom"/>
</dbReference>
<dbReference type="GO" id="GO:0004673">
    <property type="term" value="F:protein histidine kinase activity"/>
    <property type="evidence" value="ECO:0007669"/>
    <property type="project" value="UniProtKB-EC"/>
</dbReference>